<comment type="caution">
    <text evidence="2">The sequence shown here is derived from an EMBL/GenBank/DDBJ whole genome shotgun (WGS) entry which is preliminary data.</text>
</comment>
<dbReference type="PANTHER" id="PTHR42972:SF8">
    <property type="entry name" value="POLYHYDROXYBUTYRATE DEPOLYMERASE"/>
    <property type="match status" value="1"/>
</dbReference>
<sequence length="357" mass="38717">MAGRLLYLASAAFAQYTAAVTLDSLTTHHVDPNSVSVSGFSSGGFMAAQLGVAYSELFKAGFGVFAGGPYDCGRDQDFTTCLFNGTPSIEKPLVNMRSWSGHQIDCLCNLKQRKIYIQAGTADDVVGLGITTLLEDQLSHFALPSNVRFVTSDGAAHAMPTDVDGQGNSPCDESTLPYIANCGYDGAGEVLKWFYGERLKPRGQGPLSGDIFSFPQIGMLGAPGLAETAFVYVPKKCQHGRRAVCRLHVALHGCGMHFEQIGDKFLVNTGYNLWADTNEMIVLYPQTTVDNGTYPTWSGNLSNSNACFDWIGQYGESDWKIGDHMRAIVNMVKTIIGRHSKPGSSIRHSTLPFDEEL</sequence>
<evidence type="ECO:0000313" key="2">
    <source>
        <dbReference type="EMBL" id="KAK4502432.1"/>
    </source>
</evidence>
<keyword evidence="3" id="KW-1185">Reference proteome</keyword>
<organism evidence="2 3">
    <name type="scientific">Zasmidium cellare</name>
    <name type="common">Wine cellar mold</name>
    <name type="synonym">Racodium cellare</name>
    <dbReference type="NCBI Taxonomy" id="395010"/>
    <lineage>
        <taxon>Eukaryota</taxon>
        <taxon>Fungi</taxon>
        <taxon>Dikarya</taxon>
        <taxon>Ascomycota</taxon>
        <taxon>Pezizomycotina</taxon>
        <taxon>Dothideomycetes</taxon>
        <taxon>Dothideomycetidae</taxon>
        <taxon>Mycosphaerellales</taxon>
        <taxon>Mycosphaerellaceae</taxon>
        <taxon>Zasmidium</taxon>
    </lineage>
</organism>
<feature type="chain" id="PRO_5046772305" description="Carboxylic ester hydrolase" evidence="1">
    <location>
        <begin position="20"/>
        <end position="357"/>
    </location>
</feature>
<dbReference type="Gene3D" id="3.40.50.1820">
    <property type="entry name" value="alpha/beta hydrolase"/>
    <property type="match status" value="2"/>
</dbReference>
<proteinExistence type="predicted"/>
<reference evidence="2 3" key="1">
    <citation type="journal article" date="2023" name="G3 (Bethesda)">
        <title>A chromosome-level genome assembly of Zasmidium syzygii isolated from banana leaves.</title>
        <authorList>
            <person name="van Westerhoven A.C."/>
            <person name="Mehrabi R."/>
            <person name="Talebi R."/>
            <person name="Steentjes M.B.F."/>
            <person name="Corcolon B."/>
            <person name="Chong P.A."/>
            <person name="Kema G.H.J."/>
            <person name="Seidl M.F."/>
        </authorList>
    </citation>
    <scope>NUCLEOTIDE SEQUENCE [LARGE SCALE GENOMIC DNA]</scope>
    <source>
        <strain evidence="2 3">P124</strain>
    </source>
</reference>
<evidence type="ECO:0008006" key="4">
    <source>
        <dbReference type="Google" id="ProtNLM"/>
    </source>
</evidence>
<keyword evidence="1" id="KW-0732">Signal</keyword>
<dbReference type="Proteomes" id="UP001305779">
    <property type="component" value="Unassembled WGS sequence"/>
</dbReference>
<feature type="signal peptide" evidence="1">
    <location>
        <begin position="1"/>
        <end position="19"/>
    </location>
</feature>
<gene>
    <name evidence="2" type="ORF">PRZ48_005857</name>
</gene>
<dbReference type="EMBL" id="JAXOVC010000004">
    <property type="protein sequence ID" value="KAK4502432.1"/>
    <property type="molecule type" value="Genomic_DNA"/>
</dbReference>
<evidence type="ECO:0000256" key="1">
    <source>
        <dbReference type="SAM" id="SignalP"/>
    </source>
</evidence>
<accession>A0ABR0ELQ6</accession>
<dbReference type="SUPFAM" id="SSF53474">
    <property type="entry name" value="alpha/beta-Hydrolases"/>
    <property type="match status" value="1"/>
</dbReference>
<name>A0ABR0ELQ6_ZASCE</name>
<protein>
    <recommendedName>
        <fullName evidence="4">Carboxylic ester hydrolase</fullName>
    </recommendedName>
</protein>
<dbReference type="InterPro" id="IPR029058">
    <property type="entry name" value="AB_hydrolase_fold"/>
</dbReference>
<dbReference type="PANTHER" id="PTHR42972">
    <property type="entry name" value="TOL-PAL SYSTEM PROTEIN TOLB"/>
    <property type="match status" value="1"/>
</dbReference>
<evidence type="ECO:0000313" key="3">
    <source>
        <dbReference type="Proteomes" id="UP001305779"/>
    </source>
</evidence>